<dbReference type="Proteomes" id="UP001500618">
    <property type="component" value="Unassembled WGS sequence"/>
</dbReference>
<dbReference type="InterPro" id="IPR038694">
    <property type="entry name" value="DUF427_sf"/>
</dbReference>
<evidence type="ECO:0000259" key="1">
    <source>
        <dbReference type="Pfam" id="PF04248"/>
    </source>
</evidence>
<evidence type="ECO:0000313" key="2">
    <source>
        <dbReference type="EMBL" id="GAA1689758.1"/>
    </source>
</evidence>
<dbReference type="EMBL" id="BAAANY010000017">
    <property type="protein sequence ID" value="GAA1689758.1"/>
    <property type="molecule type" value="Genomic_DNA"/>
</dbReference>
<protein>
    <submittedName>
        <fullName evidence="2">DUF427 domain-containing protein</fullName>
    </submittedName>
</protein>
<dbReference type="RefSeq" id="WP_344312213.1">
    <property type="nucleotide sequence ID" value="NZ_BAAANY010000017.1"/>
</dbReference>
<name>A0ABN2HLC9_9ACTN</name>
<comment type="caution">
    <text evidence="2">The sequence shown here is derived from an EMBL/GenBank/DDBJ whole genome shotgun (WGS) entry which is preliminary data.</text>
</comment>
<dbReference type="InterPro" id="IPR007361">
    <property type="entry name" value="DUF427"/>
</dbReference>
<accession>A0ABN2HLC9</accession>
<gene>
    <name evidence="2" type="ORF">GCM10009765_43860</name>
</gene>
<reference evidence="2 3" key="1">
    <citation type="journal article" date="2019" name="Int. J. Syst. Evol. Microbiol.">
        <title>The Global Catalogue of Microorganisms (GCM) 10K type strain sequencing project: providing services to taxonomists for standard genome sequencing and annotation.</title>
        <authorList>
            <consortium name="The Broad Institute Genomics Platform"/>
            <consortium name="The Broad Institute Genome Sequencing Center for Infectious Disease"/>
            <person name="Wu L."/>
            <person name="Ma J."/>
        </authorList>
    </citation>
    <scope>NUCLEOTIDE SEQUENCE [LARGE SCALE GENOMIC DNA]</scope>
    <source>
        <strain evidence="2 3">JCM 14718</strain>
    </source>
</reference>
<dbReference type="PANTHER" id="PTHR34310:SF9">
    <property type="entry name" value="BLR5716 PROTEIN"/>
    <property type="match status" value="1"/>
</dbReference>
<evidence type="ECO:0000313" key="3">
    <source>
        <dbReference type="Proteomes" id="UP001500618"/>
    </source>
</evidence>
<sequence>MTLTFGGGPLSLDAPESVNYRIDGPVHRLFWQRFPRRVRAILGDQVILDSVDAKLLHESHAGPQLYVPRTDVRADLIVPSAHRAPLPYKGDAVYESLRIGERVVENAVQGCPEPDPSARWLAGHVTIRWDAMDAWFDEDEEIFGSFRDPYHRVDVRRTSRHVRVVAAGTEIAESDQALLVSETGLPNRFYLPADAVHRELLSPSATHTTCAYKGNASYRNLRVGDRVIPDAVWYYPRPLPDALQIAGYLCFLADGVQTWVDGKPID</sequence>
<organism evidence="2 3">
    <name type="scientific">Fodinicola feengrottensis</name>
    <dbReference type="NCBI Taxonomy" id="435914"/>
    <lineage>
        <taxon>Bacteria</taxon>
        <taxon>Bacillati</taxon>
        <taxon>Actinomycetota</taxon>
        <taxon>Actinomycetes</taxon>
        <taxon>Mycobacteriales</taxon>
        <taxon>Fodinicola</taxon>
    </lineage>
</organism>
<feature type="domain" description="DUF427" evidence="1">
    <location>
        <begin position="162"/>
        <end position="253"/>
    </location>
</feature>
<dbReference type="PANTHER" id="PTHR34310">
    <property type="entry name" value="DUF427 DOMAIN PROTEIN (AFU_ORTHOLOGUE AFUA_3G02220)"/>
    <property type="match status" value="1"/>
</dbReference>
<proteinExistence type="predicted"/>
<dbReference type="Gene3D" id="2.170.150.40">
    <property type="entry name" value="Domain of unknown function (DUF427)"/>
    <property type="match status" value="2"/>
</dbReference>
<keyword evidence="3" id="KW-1185">Reference proteome</keyword>
<dbReference type="Pfam" id="PF04248">
    <property type="entry name" value="NTP_transf_9"/>
    <property type="match status" value="2"/>
</dbReference>
<feature type="domain" description="DUF427" evidence="1">
    <location>
        <begin position="38"/>
        <end position="127"/>
    </location>
</feature>